<dbReference type="InterPro" id="IPR050832">
    <property type="entry name" value="Bact_Acetyltransf"/>
</dbReference>
<evidence type="ECO:0000256" key="1">
    <source>
        <dbReference type="ARBA" id="ARBA00022679"/>
    </source>
</evidence>
<accession>A0ABY5MFX6</accession>
<dbReference type="CDD" id="cd04301">
    <property type="entry name" value="NAT_SF"/>
    <property type="match status" value="1"/>
</dbReference>
<dbReference type="RefSeq" id="WP_338528151.1">
    <property type="nucleotide sequence ID" value="NZ_CP030941.1"/>
</dbReference>
<reference evidence="4 5" key="1">
    <citation type="submission" date="2018-07" db="EMBL/GenBank/DDBJ databases">
        <title>Genome sequence of Nitratireductor thuwali#1536.</title>
        <authorList>
            <person name="Michoud G."/>
            <person name="Merlino G."/>
            <person name="Sefrji F.O."/>
            <person name="Daffonchio D."/>
        </authorList>
    </citation>
    <scope>NUCLEOTIDE SEQUENCE [LARGE SCALE GENOMIC DNA]</scope>
    <source>
        <strain evidence="5">Nit1536</strain>
    </source>
</reference>
<evidence type="ECO:0000313" key="4">
    <source>
        <dbReference type="EMBL" id="UUP15657.1"/>
    </source>
</evidence>
<dbReference type="Gene3D" id="3.40.630.30">
    <property type="match status" value="1"/>
</dbReference>
<evidence type="ECO:0000313" key="5">
    <source>
        <dbReference type="Proteomes" id="UP001342418"/>
    </source>
</evidence>
<keyword evidence="2" id="KW-0012">Acyltransferase</keyword>
<dbReference type="SUPFAM" id="SSF55729">
    <property type="entry name" value="Acyl-CoA N-acyltransferases (Nat)"/>
    <property type="match status" value="1"/>
</dbReference>
<sequence>MAEIIKFAETDDEIRACFPVMRELRPNLQEESFLSQIDHLHSHYGFLLAYLAHEEVMSVAGLRIAEWLHQGRYLEIEDLVVRAGSRSQGHGGRLFDWIVDYARSQNCNHLRLVSALTRESAHRFYERKGMQRFAYYFTLDL</sequence>
<feature type="domain" description="N-acetyltransferase" evidence="3">
    <location>
        <begin position="2"/>
        <end position="141"/>
    </location>
</feature>
<evidence type="ECO:0000256" key="2">
    <source>
        <dbReference type="ARBA" id="ARBA00023315"/>
    </source>
</evidence>
<dbReference type="PANTHER" id="PTHR43877">
    <property type="entry name" value="AMINOALKYLPHOSPHONATE N-ACETYLTRANSFERASE-RELATED-RELATED"/>
    <property type="match status" value="1"/>
</dbReference>
<keyword evidence="5" id="KW-1185">Reference proteome</keyword>
<dbReference type="EMBL" id="CP030941">
    <property type="protein sequence ID" value="UUP15657.1"/>
    <property type="molecule type" value="Genomic_DNA"/>
</dbReference>
<dbReference type="Proteomes" id="UP001342418">
    <property type="component" value="Chromosome"/>
</dbReference>
<evidence type="ECO:0000259" key="3">
    <source>
        <dbReference type="PROSITE" id="PS51186"/>
    </source>
</evidence>
<dbReference type="Pfam" id="PF00583">
    <property type="entry name" value="Acetyltransf_1"/>
    <property type="match status" value="1"/>
</dbReference>
<organism evidence="4 5">
    <name type="scientific">Nitratireductor thuwali</name>
    <dbReference type="NCBI Taxonomy" id="2267699"/>
    <lineage>
        <taxon>Bacteria</taxon>
        <taxon>Pseudomonadati</taxon>
        <taxon>Pseudomonadota</taxon>
        <taxon>Alphaproteobacteria</taxon>
        <taxon>Hyphomicrobiales</taxon>
        <taxon>Phyllobacteriaceae</taxon>
        <taxon>Nitratireductor</taxon>
    </lineage>
</organism>
<protein>
    <recommendedName>
        <fullName evidence="3">N-acetyltransferase domain-containing protein</fullName>
    </recommendedName>
</protein>
<gene>
    <name evidence="4" type="ORF">NTH_00095</name>
</gene>
<name>A0ABY5MFX6_9HYPH</name>
<proteinExistence type="predicted"/>
<dbReference type="PANTHER" id="PTHR43877:SF2">
    <property type="entry name" value="AMINOALKYLPHOSPHONATE N-ACETYLTRANSFERASE-RELATED"/>
    <property type="match status" value="1"/>
</dbReference>
<dbReference type="InterPro" id="IPR000182">
    <property type="entry name" value="GNAT_dom"/>
</dbReference>
<dbReference type="InterPro" id="IPR016181">
    <property type="entry name" value="Acyl_CoA_acyltransferase"/>
</dbReference>
<keyword evidence="1" id="KW-0808">Transferase</keyword>
<dbReference type="PROSITE" id="PS51186">
    <property type="entry name" value="GNAT"/>
    <property type="match status" value="1"/>
</dbReference>